<dbReference type="Gene3D" id="1.50.40.10">
    <property type="entry name" value="Mitochondrial carrier domain"/>
    <property type="match status" value="1"/>
</dbReference>
<evidence type="ECO:0000256" key="5">
    <source>
        <dbReference type="ARBA" id="ARBA00023136"/>
    </source>
</evidence>
<keyword evidence="5" id="KW-0472">Membrane</keyword>
<accession>A0ABR4NG78</accession>
<keyword evidence="3" id="KW-0677">Repeat</keyword>
<proteinExistence type="predicted"/>
<gene>
    <name evidence="6" type="ORF">HK105_201934</name>
</gene>
<organism evidence="6 7">
    <name type="scientific">Polyrhizophydium stewartii</name>
    <dbReference type="NCBI Taxonomy" id="2732419"/>
    <lineage>
        <taxon>Eukaryota</taxon>
        <taxon>Fungi</taxon>
        <taxon>Fungi incertae sedis</taxon>
        <taxon>Chytridiomycota</taxon>
        <taxon>Chytridiomycota incertae sedis</taxon>
        <taxon>Chytridiomycetes</taxon>
        <taxon>Rhizophydiales</taxon>
        <taxon>Rhizophydiales incertae sedis</taxon>
        <taxon>Polyrhizophydium</taxon>
    </lineage>
</organism>
<evidence type="ECO:0000313" key="6">
    <source>
        <dbReference type="EMBL" id="KAL2918533.1"/>
    </source>
</evidence>
<sequence>MFGVSAPSPGADAGGLDLGDAEPNWAAFAVQQYLEALLASPLVVVETLTDVQFQKRIDSPYERLWRPTTVQPTTSYSSYESVPLSGSGRVVPMHLPRMHSDISGNLRTITDSELEGLSGLLKGHLTDFCFRASFAVIQPGIEEFMNDMLDVFEDVNPTTNILSHAITGAVLSPLELVRSRLIVQASSSSRRRYFGPIHALYSIANEERPSPSSSAFSTLYTPRVLIPSILVHSVGPFVRFFSARIIQDELGLDAAFTPVLYRLATLGFLAIEAAIVTPIEMARKRLQVQRLDAFRQSPNHAASPHATRTQAFDSVVETSATPYTGMLNCIGCIVAEEGGRRPVKRRQHMGGNLSSAEWQDVYGGGGGEKPATGVVESLGRLAKGISTLYRGFWARYAATVILYASSEIAREDGW</sequence>
<evidence type="ECO:0000256" key="2">
    <source>
        <dbReference type="ARBA" id="ARBA00022692"/>
    </source>
</evidence>
<evidence type="ECO:0000313" key="7">
    <source>
        <dbReference type="Proteomes" id="UP001527925"/>
    </source>
</evidence>
<dbReference type="InterPro" id="IPR023395">
    <property type="entry name" value="MCP_dom_sf"/>
</dbReference>
<dbReference type="SUPFAM" id="SSF103506">
    <property type="entry name" value="Mitochondrial carrier"/>
    <property type="match status" value="1"/>
</dbReference>
<reference evidence="6 7" key="1">
    <citation type="submission" date="2023-09" db="EMBL/GenBank/DDBJ databases">
        <title>Pangenome analysis of Batrachochytrium dendrobatidis and related Chytrids.</title>
        <authorList>
            <person name="Yacoub M.N."/>
            <person name="Stajich J.E."/>
            <person name="James T.Y."/>
        </authorList>
    </citation>
    <scope>NUCLEOTIDE SEQUENCE [LARGE SCALE GENOMIC DNA]</scope>
    <source>
        <strain evidence="6 7">JEL0888</strain>
    </source>
</reference>
<dbReference type="PANTHER" id="PTHR24089">
    <property type="entry name" value="SOLUTE CARRIER FAMILY 25"/>
    <property type="match status" value="1"/>
</dbReference>
<evidence type="ECO:0000256" key="1">
    <source>
        <dbReference type="ARBA" id="ARBA00004370"/>
    </source>
</evidence>
<evidence type="ECO:0000256" key="4">
    <source>
        <dbReference type="ARBA" id="ARBA00022989"/>
    </source>
</evidence>
<name>A0ABR4NG78_9FUNG</name>
<comment type="subcellular location">
    <subcellularLocation>
        <location evidence="1">Membrane</location>
    </subcellularLocation>
</comment>
<evidence type="ECO:0000256" key="3">
    <source>
        <dbReference type="ARBA" id="ARBA00022737"/>
    </source>
</evidence>
<keyword evidence="7" id="KW-1185">Reference proteome</keyword>
<keyword evidence="2" id="KW-0812">Transmembrane</keyword>
<keyword evidence="4" id="KW-1133">Transmembrane helix</keyword>
<dbReference type="EMBL" id="JADGIZ020000006">
    <property type="protein sequence ID" value="KAL2918533.1"/>
    <property type="molecule type" value="Genomic_DNA"/>
</dbReference>
<comment type="caution">
    <text evidence="6">The sequence shown here is derived from an EMBL/GenBank/DDBJ whole genome shotgun (WGS) entry which is preliminary data.</text>
</comment>
<protein>
    <recommendedName>
        <fullName evidence="8">Mitochondrial carrier</fullName>
    </recommendedName>
</protein>
<evidence type="ECO:0008006" key="8">
    <source>
        <dbReference type="Google" id="ProtNLM"/>
    </source>
</evidence>
<dbReference type="Proteomes" id="UP001527925">
    <property type="component" value="Unassembled WGS sequence"/>
</dbReference>